<keyword evidence="4" id="KW-0109">Calcium transport</keyword>
<keyword evidence="6" id="KW-0812">Transmembrane</keyword>
<evidence type="ECO:0000256" key="4">
    <source>
        <dbReference type="ARBA" id="ARBA00022568"/>
    </source>
</evidence>
<evidence type="ECO:0000256" key="5">
    <source>
        <dbReference type="ARBA" id="ARBA00022673"/>
    </source>
</evidence>
<evidence type="ECO:0000256" key="12">
    <source>
        <dbReference type="ARBA" id="ARBA00023136"/>
    </source>
</evidence>
<reference evidence="14 15" key="1">
    <citation type="submission" date="2011-07" db="EMBL/GenBank/DDBJ databases">
        <authorList>
            <person name="Coyne R."/>
            <person name="Brami D."/>
            <person name="Johnson J."/>
            <person name="Hostetler J."/>
            <person name="Hannick L."/>
            <person name="Clark T."/>
            <person name="Cassidy-Hanley D."/>
            <person name="Inman J."/>
        </authorList>
    </citation>
    <scope>NUCLEOTIDE SEQUENCE [LARGE SCALE GENOMIC DNA]</scope>
    <source>
        <strain evidence="14 15">G5</strain>
    </source>
</reference>
<accession>G0QX69</accession>
<evidence type="ECO:0000256" key="11">
    <source>
        <dbReference type="ARBA" id="ARBA00023065"/>
    </source>
</evidence>
<dbReference type="PANTHER" id="PTHR20917:SF0">
    <property type="entry name" value="CALCIUM LOAD-ACTIVATED CALCIUM CHANNEL"/>
    <property type="match status" value="1"/>
</dbReference>
<comment type="similarity">
    <text evidence="2">Belongs to the TMCO1 family.</text>
</comment>
<dbReference type="OrthoDB" id="342726at2759"/>
<keyword evidence="13" id="KW-0407">Ion channel</keyword>
<evidence type="ECO:0000256" key="3">
    <source>
        <dbReference type="ARBA" id="ARBA00022448"/>
    </source>
</evidence>
<dbReference type="PANTHER" id="PTHR20917">
    <property type="entry name" value="PNAS-RELATED"/>
    <property type="match status" value="1"/>
</dbReference>
<evidence type="ECO:0000256" key="6">
    <source>
        <dbReference type="ARBA" id="ARBA00022692"/>
    </source>
</evidence>
<gene>
    <name evidence="14" type="ORF">IMG5_138720</name>
</gene>
<dbReference type="Proteomes" id="UP000008983">
    <property type="component" value="Unassembled WGS sequence"/>
</dbReference>
<dbReference type="GO" id="GO:0005262">
    <property type="term" value="F:calcium channel activity"/>
    <property type="evidence" value="ECO:0007669"/>
    <property type="project" value="UniProtKB-KW"/>
</dbReference>
<evidence type="ECO:0000256" key="2">
    <source>
        <dbReference type="ARBA" id="ARBA00006537"/>
    </source>
</evidence>
<evidence type="ECO:0000256" key="1">
    <source>
        <dbReference type="ARBA" id="ARBA00004477"/>
    </source>
</evidence>
<sequence length="81" mass="9467">MKTLNQEMSIVVAKLPFEPFYLLQSLTHRGLIGNDMTDCAYIFIYVQSAYIWRTNIQKYFGFEPPQNKQNAWGQQGFGLQK</sequence>
<keyword evidence="9" id="KW-1133">Transmembrane helix</keyword>
<keyword evidence="11" id="KW-0406">Ion transport</keyword>
<dbReference type="InterPro" id="IPR008559">
    <property type="entry name" value="TMCO1"/>
</dbReference>
<dbReference type="RefSeq" id="XP_004031778.1">
    <property type="nucleotide sequence ID" value="XM_004031732.1"/>
</dbReference>
<dbReference type="Pfam" id="PF01956">
    <property type="entry name" value="EMC3_TMCO1"/>
    <property type="match status" value="1"/>
</dbReference>
<keyword evidence="3" id="KW-0813">Transport</keyword>
<keyword evidence="15" id="KW-1185">Reference proteome</keyword>
<keyword evidence="10" id="KW-0175">Coiled coil</keyword>
<keyword evidence="5" id="KW-0107">Calcium channel</keyword>
<dbReference type="AlphaFoldDB" id="G0QX69"/>
<evidence type="ECO:0000256" key="13">
    <source>
        <dbReference type="ARBA" id="ARBA00023303"/>
    </source>
</evidence>
<dbReference type="GO" id="GO:0005789">
    <property type="term" value="C:endoplasmic reticulum membrane"/>
    <property type="evidence" value="ECO:0007669"/>
    <property type="project" value="UniProtKB-SubCell"/>
</dbReference>
<dbReference type="GO" id="GO:0032469">
    <property type="term" value="P:endoplasmic reticulum calcium ion homeostasis"/>
    <property type="evidence" value="ECO:0007669"/>
    <property type="project" value="InterPro"/>
</dbReference>
<evidence type="ECO:0000313" key="14">
    <source>
        <dbReference type="EMBL" id="EGR30186.1"/>
    </source>
</evidence>
<keyword evidence="7" id="KW-0256">Endoplasmic reticulum</keyword>
<dbReference type="InParanoid" id="G0QX69"/>
<protein>
    <submittedName>
        <fullName evidence="14">Uncharacterized protein</fullName>
    </submittedName>
</protein>
<proteinExistence type="inferred from homology"/>
<comment type="subcellular location">
    <subcellularLocation>
        <location evidence="1">Endoplasmic reticulum membrane</location>
        <topology evidence="1">Multi-pass membrane protein</topology>
    </subcellularLocation>
</comment>
<evidence type="ECO:0000256" key="10">
    <source>
        <dbReference type="ARBA" id="ARBA00023054"/>
    </source>
</evidence>
<name>G0QX69_ICHMU</name>
<evidence type="ECO:0000256" key="7">
    <source>
        <dbReference type="ARBA" id="ARBA00022824"/>
    </source>
</evidence>
<dbReference type="STRING" id="857967.G0QX69"/>
<dbReference type="GeneID" id="14906301"/>
<keyword evidence="8" id="KW-0106">Calcium</keyword>
<evidence type="ECO:0000256" key="9">
    <source>
        <dbReference type="ARBA" id="ARBA00022989"/>
    </source>
</evidence>
<dbReference type="InterPro" id="IPR002809">
    <property type="entry name" value="EMC3/TMCO1"/>
</dbReference>
<dbReference type="eggNOG" id="KOG3312">
    <property type="taxonomic scope" value="Eukaryota"/>
</dbReference>
<evidence type="ECO:0000313" key="15">
    <source>
        <dbReference type="Proteomes" id="UP000008983"/>
    </source>
</evidence>
<dbReference type="EMBL" id="GL984037">
    <property type="protein sequence ID" value="EGR30186.1"/>
    <property type="molecule type" value="Genomic_DNA"/>
</dbReference>
<keyword evidence="12" id="KW-0472">Membrane</keyword>
<organism evidence="14 15">
    <name type="scientific">Ichthyophthirius multifiliis</name>
    <name type="common">White spot disease agent</name>
    <name type="synonym">Ich</name>
    <dbReference type="NCBI Taxonomy" id="5932"/>
    <lineage>
        <taxon>Eukaryota</taxon>
        <taxon>Sar</taxon>
        <taxon>Alveolata</taxon>
        <taxon>Ciliophora</taxon>
        <taxon>Intramacronucleata</taxon>
        <taxon>Oligohymenophorea</taxon>
        <taxon>Hymenostomatida</taxon>
        <taxon>Ophryoglenina</taxon>
        <taxon>Ichthyophthirius</taxon>
    </lineage>
</organism>
<evidence type="ECO:0000256" key="8">
    <source>
        <dbReference type="ARBA" id="ARBA00022837"/>
    </source>
</evidence>